<feature type="compositionally biased region" description="Polar residues" evidence="1">
    <location>
        <begin position="793"/>
        <end position="804"/>
    </location>
</feature>
<accession>A0AAD4FJ34</accession>
<feature type="chain" id="PRO_5042296956" evidence="2">
    <location>
        <begin position="19"/>
        <end position="927"/>
    </location>
</feature>
<feature type="compositionally biased region" description="Low complexity" evidence="1">
    <location>
        <begin position="128"/>
        <end position="137"/>
    </location>
</feature>
<feature type="signal peptide" evidence="2">
    <location>
        <begin position="1"/>
        <end position="18"/>
    </location>
</feature>
<keyword evidence="2" id="KW-0732">Signal</keyword>
<feature type="compositionally biased region" description="Polar residues" evidence="1">
    <location>
        <begin position="351"/>
        <end position="366"/>
    </location>
</feature>
<feature type="compositionally biased region" description="Acidic residues" evidence="1">
    <location>
        <begin position="645"/>
        <end position="667"/>
    </location>
</feature>
<comment type="caution">
    <text evidence="3">The sequence shown here is derived from an EMBL/GenBank/DDBJ whole genome shotgun (WGS) entry which is preliminary data.</text>
</comment>
<feature type="compositionally biased region" description="Acidic residues" evidence="1">
    <location>
        <begin position="675"/>
        <end position="690"/>
    </location>
</feature>
<organism evidence="3 4">
    <name type="scientific">Alternaria panax</name>
    <dbReference type="NCBI Taxonomy" id="48097"/>
    <lineage>
        <taxon>Eukaryota</taxon>
        <taxon>Fungi</taxon>
        <taxon>Dikarya</taxon>
        <taxon>Ascomycota</taxon>
        <taxon>Pezizomycotina</taxon>
        <taxon>Dothideomycetes</taxon>
        <taxon>Pleosporomycetidae</taxon>
        <taxon>Pleosporales</taxon>
        <taxon>Pleosporineae</taxon>
        <taxon>Pleosporaceae</taxon>
        <taxon>Alternaria</taxon>
        <taxon>Alternaria sect. Panax</taxon>
    </lineage>
</organism>
<reference evidence="3" key="1">
    <citation type="submission" date="2021-07" db="EMBL/GenBank/DDBJ databases">
        <title>Genome Resource of American Ginseng Black Spot Pathogen Alternaria panax.</title>
        <authorList>
            <person name="Qiu C."/>
            <person name="Wang W."/>
            <person name="Liu Z."/>
        </authorList>
    </citation>
    <scope>NUCLEOTIDE SEQUENCE</scope>
    <source>
        <strain evidence="3">BNCC115425</strain>
    </source>
</reference>
<dbReference type="EMBL" id="JAANER010000005">
    <property type="protein sequence ID" value="KAG9189888.1"/>
    <property type="molecule type" value="Genomic_DNA"/>
</dbReference>
<sequence>MKFFSLLTVSFLASIASANYRCKCTGTRNVDNISNNCCESRITLSDGTRVSGNVERGGITHALISNLALAAAIERDSRLTSTITKTIYQTEVRRLSTNYNGYFGKSESAISNRSGGPSVETVSKDSSVHSASSTSTTYDWLRDPGGKKPTISQLPVTGVPVTLDARHVDSASLNGAMKRDQTLESELETIKKRNANLYNLKAALAPEGYVSVYMSDSTASIFCDSETKQESGDAPKARELHLAVMNATKTVAIPIHGTVAATFCLEFKNAEIVNVPKSGKATASSTATIPSLTDKTTKVSTTEELAESTSSKAAASETDFDTLFSATKSRSSHTEETSDDSETSKAAKHVSPSTTSLDVDSINTASAIEVSSKAKTKSSASEAEENISATSESSPAPKNLKTAGADSSDPDTSISHSTKSKSRSSSAEEDDSDSSSTPKATPLALPSSTTATQDSSTDELFTVSSMNTWYPYISKYLETAEASTPTTDDTYISSITTTESVNGAQRLGRRGAPTGVAKRAAPYTKDSSMQYTSDYSWLATGSTAAASVASSNGVVGRPGPPSLMWRWWKPASTAVGLEARGKGRGSGDEAEQEKEAFFDIVVDGQGDEVGEVDEVGGEPTRVSVETKGVEEVVAATKLAVKQQDGDEDVDGVEEKDEDNEEEYEEQVDDKTVPDGESEPAEEATVDDNEEPTPIKKKPVQTKASTDDEWEAAPTTDASADVNEESTPTEQVPTDENGEAAPTSSSDTNTPPEDEEPRPDDKDEDPGNATTRPKPTTLSSPDKDSDPTPSSQPNQSKSKLKSTAQIPSLASDLSFISPSAAVPQATSPLPLPAPPAPTGSNPAPTAAIIWDAECAHLSTSIPTAQHGATSTLPPTMRLGCWRTLTLPTSSASTPLHATSAFNMLSDAQNRQLGLLCWAIIGLVGFCWL</sequence>
<proteinExistence type="predicted"/>
<evidence type="ECO:0000313" key="4">
    <source>
        <dbReference type="Proteomes" id="UP001199106"/>
    </source>
</evidence>
<feature type="compositionally biased region" description="Polar residues" evidence="1">
    <location>
        <begin position="724"/>
        <end position="733"/>
    </location>
</feature>
<evidence type="ECO:0000313" key="3">
    <source>
        <dbReference type="EMBL" id="KAG9189888.1"/>
    </source>
</evidence>
<feature type="compositionally biased region" description="Acidic residues" evidence="1">
    <location>
        <begin position="751"/>
        <end position="765"/>
    </location>
</feature>
<dbReference type="AlphaFoldDB" id="A0AAD4FJ34"/>
<feature type="compositionally biased region" description="Low complexity" evidence="1">
    <location>
        <begin position="300"/>
        <end position="317"/>
    </location>
</feature>
<feature type="compositionally biased region" description="Low complexity" evidence="1">
    <location>
        <begin position="371"/>
        <end position="394"/>
    </location>
</feature>
<evidence type="ECO:0000256" key="1">
    <source>
        <dbReference type="SAM" id="MobiDB-lite"/>
    </source>
</evidence>
<protein>
    <submittedName>
        <fullName evidence="3">Uncharacterized protein</fullName>
    </submittedName>
</protein>
<keyword evidence="4" id="KW-1185">Reference proteome</keyword>
<evidence type="ECO:0000256" key="2">
    <source>
        <dbReference type="SAM" id="SignalP"/>
    </source>
</evidence>
<name>A0AAD4FJ34_9PLEO</name>
<feature type="region of interest" description="Disordered" evidence="1">
    <location>
        <begin position="109"/>
        <end position="153"/>
    </location>
</feature>
<gene>
    <name evidence="3" type="ORF">G6011_06756</name>
</gene>
<feature type="region of interest" description="Disordered" evidence="1">
    <location>
        <begin position="821"/>
        <end position="843"/>
    </location>
</feature>
<feature type="region of interest" description="Disordered" evidence="1">
    <location>
        <begin position="638"/>
        <end position="804"/>
    </location>
</feature>
<dbReference type="Proteomes" id="UP001199106">
    <property type="component" value="Unassembled WGS sequence"/>
</dbReference>
<feature type="region of interest" description="Disordered" evidence="1">
    <location>
        <begin position="293"/>
        <end position="458"/>
    </location>
</feature>